<evidence type="ECO:0000256" key="3">
    <source>
        <dbReference type="SAM" id="SignalP"/>
    </source>
</evidence>
<proteinExistence type="predicted"/>
<feature type="signal peptide" evidence="3">
    <location>
        <begin position="1"/>
        <end position="27"/>
    </location>
</feature>
<dbReference type="AlphaFoldDB" id="A0AAN9RKH4"/>
<keyword evidence="5" id="KW-1185">Reference proteome</keyword>
<comment type="caution">
    <text evidence="4">The sequence shown here is derived from an EMBL/GenBank/DDBJ whole genome shotgun (WGS) entry which is preliminary data.</text>
</comment>
<keyword evidence="2" id="KW-0812">Transmembrane</keyword>
<gene>
    <name evidence="4" type="ORF">VNO78_34186</name>
</gene>
<dbReference type="PANTHER" id="PTHR35094">
    <property type="entry name" value="LEUCINE-RICH REPEAT EXTENSIN-LIKE PROTEIN 2"/>
    <property type="match status" value="1"/>
</dbReference>
<sequence>MLIKGHQIKAPILALLLIFTSSNSVNAVESRNLDETPVGVTNGTEQKCGSCGGGTIYPSPPPPSPPPSPKKPKPSSYCPPPPPSSFIYITGPPGNLYPVDEDFSGATTHRRSFTAALAPLLVGLFSMLAFWS</sequence>
<protein>
    <submittedName>
        <fullName evidence="4">Uncharacterized protein</fullName>
    </submittedName>
</protein>
<accession>A0AAN9RKH4</accession>
<organism evidence="4 5">
    <name type="scientific">Psophocarpus tetragonolobus</name>
    <name type="common">Winged bean</name>
    <name type="synonym">Dolichos tetragonolobus</name>
    <dbReference type="NCBI Taxonomy" id="3891"/>
    <lineage>
        <taxon>Eukaryota</taxon>
        <taxon>Viridiplantae</taxon>
        <taxon>Streptophyta</taxon>
        <taxon>Embryophyta</taxon>
        <taxon>Tracheophyta</taxon>
        <taxon>Spermatophyta</taxon>
        <taxon>Magnoliopsida</taxon>
        <taxon>eudicotyledons</taxon>
        <taxon>Gunneridae</taxon>
        <taxon>Pentapetalae</taxon>
        <taxon>rosids</taxon>
        <taxon>fabids</taxon>
        <taxon>Fabales</taxon>
        <taxon>Fabaceae</taxon>
        <taxon>Papilionoideae</taxon>
        <taxon>50 kb inversion clade</taxon>
        <taxon>NPAAA clade</taxon>
        <taxon>indigoferoid/millettioid clade</taxon>
        <taxon>Phaseoleae</taxon>
        <taxon>Psophocarpus</taxon>
    </lineage>
</organism>
<feature type="compositionally biased region" description="Pro residues" evidence="1">
    <location>
        <begin position="58"/>
        <end position="69"/>
    </location>
</feature>
<dbReference type="Proteomes" id="UP001386955">
    <property type="component" value="Unassembled WGS sequence"/>
</dbReference>
<dbReference type="EMBL" id="JAYMYS010000010">
    <property type="protein sequence ID" value="KAK7379910.1"/>
    <property type="molecule type" value="Genomic_DNA"/>
</dbReference>
<reference evidence="4 5" key="1">
    <citation type="submission" date="2024-01" db="EMBL/GenBank/DDBJ databases">
        <title>The genomes of 5 underutilized Papilionoideae crops provide insights into root nodulation and disease resistanc.</title>
        <authorList>
            <person name="Jiang F."/>
        </authorList>
    </citation>
    <scope>NUCLEOTIDE SEQUENCE [LARGE SCALE GENOMIC DNA]</scope>
    <source>
        <strain evidence="4">DUOXIRENSHENG_FW03</strain>
        <tissue evidence="4">Leaves</tissue>
    </source>
</reference>
<evidence type="ECO:0000256" key="2">
    <source>
        <dbReference type="SAM" id="Phobius"/>
    </source>
</evidence>
<dbReference type="PANTHER" id="PTHR35094:SF1">
    <property type="entry name" value="PROTEIN, PUTATIVE-RELATED"/>
    <property type="match status" value="1"/>
</dbReference>
<evidence type="ECO:0000313" key="5">
    <source>
        <dbReference type="Proteomes" id="UP001386955"/>
    </source>
</evidence>
<feature type="transmembrane region" description="Helical" evidence="2">
    <location>
        <begin position="113"/>
        <end position="131"/>
    </location>
</feature>
<keyword evidence="2" id="KW-1133">Transmembrane helix</keyword>
<evidence type="ECO:0000256" key="1">
    <source>
        <dbReference type="SAM" id="MobiDB-lite"/>
    </source>
</evidence>
<feature type="chain" id="PRO_5043051801" evidence="3">
    <location>
        <begin position="28"/>
        <end position="132"/>
    </location>
</feature>
<evidence type="ECO:0000313" key="4">
    <source>
        <dbReference type="EMBL" id="KAK7379910.1"/>
    </source>
</evidence>
<name>A0AAN9RKH4_PSOTE</name>
<keyword evidence="3" id="KW-0732">Signal</keyword>
<feature type="region of interest" description="Disordered" evidence="1">
    <location>
        <begin position="35"/>
        <end position="86"/>
    </location>
</feature>
<keyword evidence="2" id="KW-0472">Membrane</keyword>